<evidence type="ECO:0000313" key="9">
    <source>
        <dbReference type="Proteomes" id="UP001620626"/>
    </source>
</evidence>
<evidence type="ECO:0000313" key="8">
    <source>
        <dbReference type="EMBL" id="KAL3112720.1"/>
    </source>
</evidence>
<dbReference type="PANTHER" id="PTHR13254:SF0">
    <property type="entry name" value="GOLGIN SUBFAMILY A MEMBER 7_ERF4 DOMAIN-CONTAINING PROTEIN"/>
    <property type="match status" value="1"/>
</dbReference>
<comment type="subunit">
    <text evidence="3">Interacts with ERF2.</text>
</comment>
<evidence type="ECO:0000256" key="5">
    <source>
        <dbReference type="ARBA" id="ARBA00022824"/>
    </source>
</evidence>
<evidence type="ECO:0000256" key="6">
    <source>
        <dbReference type="ARBA" id="ARBA00023136"/>
    </source>
</evidence>
<dbReference type="PANTHER" id="PTHR13254">
    <property type="entry name" value="GOLGI AUTOANTIGEN, GOLGIN SUBFAMILY A, 7"/>
    <property type="match status" value="1"/>
</dbReference>
<dbReference type="Pfam" id="PF10256">
    <property type="entry name" value="Erf4"/>
    <property type="match status" value="1"/>
</dbReference>
<evidence type="ECO:0000259" key="7">
    <source>
        <dbReference type="Pfam" id="PF10256"/>
    </source>
</evidence>
<gene>
    <name evidence="8" type="ORF">niasHT_019694</name>
</gene>
<feature type="domain" description="Golgin subfamily A member 7/ERF4" evidence="7">
    <location>
        <begin position="22"/>
        <end position="134"/>
    </location>
</feature>
<keyword evidence="6" id="KW-0472">Membrane</keyword>
<name>A0ABD2LDE9_9BILA</name>
<dbReference type="Proteomes" id="UP001620626">
    <property type="component" value="Unassembled WGS sequence"/>
</dbReference>
<comment type="similarity">
    <text evidence="2">Belongs to the ERF4 family.</text>
</comment>
<dbReference type="InterPro" id="IPR051371">
    <property type="entry name" value="Ras_palmitoyltransferase"/>
</dbReference>
<comment type="caution">
    <text evidence="8">The sequence shown here is derived from an EMBL/GenBank/DDBJ whole genome shotgun (WGS) entry which is preliminary data.</text>
</comment>
<keyword evidence="5" id="KW-0256">Endoplasmic reticulum</keyword>
<dbReference type="EMBL" id="JBICBT010000464">
    <property type="protein sequence ID" value="KAL3112720.1"/>
    <property type="molecule type" value="Genomic_DNA"/>
</dbReference>
<organism evidence="8 9">
    <name type="scientific">Heterodera trifolii</name>
    <dbReference type="NCBI Taxonomy" id="157864"/>
    <lineage>
        <taxon>Eukaryota</taxon>
        <taxon>Metazoa</taxon>
        <taxon>Ecdysozoa</taxon>
        <taxon>Nematoda</taxon>
        <taxon>Chromadorea</taxon>
        <taxon>Rhabditida</taxon>
        <taxon>Tylenchina</taxon>
        <taxon>Tylenchomorpha</taxon>
        <taxon>Tylenchoidea</taxon>
        <taxon>Heteroderidae</taxon>
        <taxon>Heteroderinae</taxon>
        <taxon>Heterodera</taxon>
    </lineage>
</organism>
<accession>A0ABD2LDE9</accession>
<keyword evidence="9" id="KW-1185">Reference proteome</keyword>
<evidence type="ECO:0000256" key="1">
    <source>
        <dbReference type="ARBA" id="ARBA00004406"/>
    </source>
</evidence>
<comment type="subcellular location">
    <subcellularLocation>
        <location evidence="1">Endoplasmic reticulum membrane</location>
        <topology evidence="1">Peripheral membrane protein</topology>
    </subcellularLocation>
</comment>
<evidence type="ECO:0000256" key="3">
    <source>
        <dbReference type="ARBA" id="ARBA00011396"/>
    </source>
</evidence>
<sequence>MSSNNSNLLGKRKVALNERRKIYIQRDYSQALVVKFSTDFPEELEHYIDRDIWLNFVTDLNQIYAEAEKLTAIAYLENILGLVTCHLSMLCFKSLWKRKLEEAQALLYETNQQNFVRNGVYVCNPLEKGFRVIEVVLLDEPIPLPAVQDEKNEKNSVPKPIVLQPRQ</sequence>
<protein>
    <recommendedName>
        <fullName evidence="4">Ras modification protein ERF4</fullName>
    </recommendedName>
</protein>
<evidence type="ECO:0000256" key="2">
    <source>
        <dbReference type="ARBA" id="ARBA00007732"/>
    </source>
</evidence>
<dbReference type="AlphaFoldDB" id="A0ABD2LDE9"/>
<proteinExistence type="inferred from homology"/>
<evidence type="ECO:0000256" key="4">
    <source>
        <dbReference type="ARBA" id="ARBA00018463"/>
    </source>
</evidence>
<reference evidence="8 9" key="1">
    <citation type="submission" date="2024-10" db="EMBL/GenBank/DDBJ databases">
        <authorList>
            <person name="Kim D."/>
        </authorList>
    </citation>
    <scope>NUCLEOTIDE SEQUENCE [LARGE SCALE GENOMIC DNA]</scope>
    <source>
        <strain evidence="8">BH-2024</strain>
    </source>
</reference>
<dbReference type="GO" id="GO:0005789">
    <property type="term" value="C:endoplasmic reticulum membrane"/>
    <property type="evidence" value="ECO:0007669"/>
    <property type="project" value="UniProtKB-SubCell"/>
</dbReference>
<dbReference type="InterPro" id="IPR019383">
    <property type="entry name" value="Golgin_A_7/ERF4"/>
</dbReference>